<protein>
    <submittedName>
        <fullName evidence="10">TRAP transporter large permease subunit</fullName>
    </submittedName>
</protein>
<feature type="transmembrane region" description="Helical" evidence="8">
    <location>
        <begin position="29"/>
        <end position="51"/>
    </location>
</feature>
<feature type="transmembrane region" description="Helical" evidence="8">
    <location>
        <begin position="58"/>
        <end position="77"/>
    </location>
</feature>
<feature type="transmembrane region" description="Helical" evidence="8">
    <location>
        <begin position="7"/>
        <end position="23"/>
    </location>
</feature>
<feature type="transmembrane region" description="Helical" evidence="8">
    <location>
        <begin position="255"/>
        <end position="274"/>
    </location>
</feature>
<evidence type="ECO:0000259" key="9">
    <source>
        <dbReference type="Pfam" id="PF03600"/>
    </source>
</evidence>
<dbReference type="Proteomes" id="UP000823638">
    <property type="component" value="Unassembled WGS sequence"/>
</dbReference>
<reference evidence="10" key="1">
    <citation type="submission" date="2020-10" db="EMBL/GenBank/DDBJ databases">
        <authorList>
            <person name="Gilroy R."/>
        </authorList>
    </citation>
    <scope>NUCLEOTIDE SEQUENCE</scope>
    <source>
        <strain evidence="10">10532</strain>
    </source>
</reference>
<comment type="similarity">
    <text evidence="2">Belongs to the CitM (TC 2.A.11) transporter family.</text>
</comment>
<feature type="transmembrane region" description="Helical" evidence="8">
    <location>
        <begin position="295"/>
        <end position="314"/>
    </location>
</feature>
<dbReference type="PANTHER" id="PTHR43568:SF1">
    <property type="entry name" value="P PROTEIN"/>
    <property type="match status" value="1"/>
</dbReference>
<evidence type="ECO:0000256" key="3">
    <source>
        <dbReference type="ARBA" id="ARBA00022448"/>
    </source>
</evidence>
<proteinExistence type="inferred from homology"/>
<evidence type="ECO:0000256" key="8">
    <source>
        <dbReference type="SAM" id="Phobius"/>
    </source>
</evidence>
<keyword evidence="3" id="KW-0813">Transport</keyword>
<feature type="transmembrane region" description="Helical" evidence="8">
    <location>
        <begin position="180"/>
        <end position="201"/>
    </location>
</feature>
<dbReference type="PRINTS" id="PR00758">
    <property type="entry name" value="ARSENICPUMP"/>
</dbReference>
<evidence type="ECO:0000313" key="11">
    <source>
        <dbReference type="Proteomes" id="UP000823638"/>
    </source>
</evidence>
<evidence type="ECO:0000313" key="10">
    <source>
        <dbReference type="EMBL" id="MBO8458335.1"/>
    </source>
</evidence>
<name>A0A9D9HQY8_9SPIR</name>
<feature type="transmembrane region" description="Helical" evidence="8">
    <location>
        <begin position="373"/>
        <end position="403"/>
    </location>
</feature>
<evidence type="ECO:0000256" key="7">
    <source>
        <dbReference type="ARBA" id="ARBA00023136"/>
    </source>
</evidence>
<keyword evidence="5 8" id="KW-0812">Transmembrane</keyword>
<dbReference type="InterPro" id="IPR051475">
    <property type="entry name" value="Diverse_Ion_Transporter"/>
</dbReference>
<dbReference type="GO" id="GO:0015105">
    <property type="term" value="F:arsenite transmembrane transporter activity"/>
    <property type="evidence" value="ECO:0007669"/>
    <property type="project" value="InterPro"/>
</dbReference>
<reference evidence="10" key="2">
    <citation type="journal article" date="2021" name="PeerJ">
        <title>Extensive microbial diversity within the chicken gut microbiome revealed by metagenomics and culture.</title>
        <authorList>
            <person name="Gilroy R."/>
            <person name="Ravi A."/>
            <person name="Getino M."/>
            <person name="Pursley I."/>
            <person name="Horton D.L."/>
            <person name="Alikhan N.F."/>
            <person name="Baker D."/>
            <person name="Gharbi K."/>
            <person name="Hall N."/>
            <person name="Watson M."/>
            <person name="Adriaenssens E.M."/>
            <person name="Foster-Nyarko E."/>
            <person name="Jarju S."/>
            <person name="Secka A."/>
            <person name="Antonio M."/>
            <person name="Oren A."/>
            <person name="Chaudhuri R.R."/>
            <person name="La Ragione R."/>
            <person name="Hildebrand F."/>
            <person name="Pallen M.J."/>
        </authorList>
    </citation>
    <scope>NUCLEOTIDE SEQUENCE</scope>
    <source>
        <strain evidence="10">10532</strain>
    </source>
</reference>
<sequence length="439" mass="47896">MEFPVKYIVLGLAVLMYVLVIAFPAKKTWFPLGGALVLVLLGIISPFHALFELVNWNILMIYIGSLVIAELFIYSRLPARIADNIVAKTPNAGLAMVAILIMTGIISAFVENVATVLVMAPIALSLTRKLKINPTYFMVGLAVMANLEGTATLVGDPPSMIFASYAGYGFNEFFFHEGRISIFFFVQAGLIAGALFFYYFFSKSGKEKVLTEKTQVISYFPMILLLLMIIGLAASSTISALGNNTNGEVPLWTEYVSGSIVMFLAVAGIFWFCFKEKKGSKETFKMIKNLDWETILFLSGIFIVIGALSETGILQEFADFLTAVISGNVFAGFVIIIVVSMVLSGFIDNVPYIIVMLPVAATLAKNMNLTPELYLFALLIGSCLGGNLTPFGASANIVAMGILKRENYPMNFSGWLKIGLPFTLITTGTASLLLWLLYS</sequence>
<accession>A0A9D9HQY8</accession>
<feature type="domain" description="Citrate transporter-like" evidence="9">
    <location>
        <begin position="17"/>
        <end position="381"/>
    </location>
</feature>
<feature type="transmembrane region" description="Helical" evidence="8">
    <location>
        <begin position="320"/>
        <end position="343"/>
    </location>
</feature>
<evidence type="ECO:0000256" key="4">
    <source>
        <dbReference type="ARBA" id="ARBA00022475"/>
    </source>
</evidence>
<dbReference type="Pfam" id="PF03600">
    <property type="entry name" value="CitMHS"/>
    <property type="match status" value="1"/>
</dbReference>
<evidence type="ECO:0000256" key="1">
    <source>
        <dbReference type="ARBA" id="ARBA00004651"/>
    </source>
</evidence>
<evidence type="ECO:0000256" key="5">
    <source>
        <dbReference type="ARBA" id="ARBA00022692"/>
    </source>
</evidence>
<organism evidence="10 11">
    <name type="scientific">Candidatus Gallitreponema excrementavium</name>
    <dbReference type="NCBI Taxonomy" id="2840840"/>
    <lineage>
        <taxon>Bacteria</taxon>
        <taxon>Pseudomonadati</taxon>
        <taxon>Spirochaetota</taxon>
        <taxon>Spirochaetia</taxon>
        <taxon>Spirochaetales</taxon>
        <taxon>Candidatus Gallitreponema</taxon>
    </lineage>
</organism>
<dbReference type="InterPro" id="IPR004680">
    <property type="entry name" value="Cit_transptr-like_dom"/>
</dbReference>
<comment type="subcellular location">
    <subcellularLocation>
        <location evidence="1">Cell membrane</location>
        <topology evidence="1">Multi-pass membrane protein</topology>
    </subcellularLocation>
</comment>
<dbReference type="GO" id="GO:0005886">
    <property type="term" value="C:plasma membrane"/>
    <property type="evidence" value="ECO:0007669"/>
    <property type="project" value="UniProtKB-SubCell"/>
</dbReference>
<dbReference type="EMBL" id="JADIMM010000104">
    <property type="protein sequence ID" value="MBO8458335.1"/>
    <property type="molecule type" value="Genomic_DNA"/>
</dbReference>
<feature type="transmembrane region" description="Helical" evidence="8">
    <location>
        <begin position="97"/>
        <end position="124"/>
    </location>
</feature>
<evidence type="ECO:0000256" key="6">
    <source>
        <dbReference type="ARBA" id="ARBA00022989"/>
    </source>
</evidence>
<feature type="transmembrane region" description="Helical" evidence="8">
    <location>
        <begin position="136"/>
        <end position="155"/>
    </location>
</feature>
<dbReference type="InterPro" id="IPR000802">
    <property type="entry name" value="Arsenical_pump_ArsB"/>
</dbReference>
<feature type="transmembrane region" description="Helical" evidence="8">
    <location>
        <begin position="222"/>
        <end position="243"/>
    </location>
</feature>
<keyword evidence="7 8" id="KW-0472">Membrane</keyword>
<evidence type="ECO:0000256" key="2">
    <source>
        <dbReference type="ARBA" id="ARBA00009843"/>
    </source>
</evidence>
<dbReference type="AlphaFoldDB" id="A0A9D9HQY8"/>
<keyword evidence="4" id="KW-1003">Cell membrane</keyword>
<dbReference type="PANTHER" id="PTHR43568">
    <property type="entry name" value="P PROTEIN"/>
    <property type="match status" value="1"/>
</dbReference>
<gene>
    <name evidence="10" type="ORF">IAA81_08960</name>
</gene>
<comment type="caution">
    <text evidence="10">The sequence shown here is derived from an EMBL/GenBank/DDBJ whole genome shotgun (WGS) entry which is preliminary data.</text>
</comment>
<feature type="transmembrane region" description="Helical" evidence="8">
    <location>
        <begin position="415"/>
        <end position="438"/>
    </location>
</feature>
<keyword evidence="6 8" id="KW-1133">Transmembrane helix</keyword>